<name>A0A7S2BVR7_9STRA</name>
<accession>A0A7S2BVR7</accession>
<reference evidence="2" key="1">
    <citation type="submission" date="2021-01" db="EMBL/GenBank/DDBJ databases">
        <authorList>
            <person name="Corre E."/>
            <person name="Pelletier E."/>
            <person name="Niang G."/>
            <person name="Scheremetjew M."/>
            <person name="Finn R."/>
            <person name="Kale V."/>
            <person name="Holt S."/>
            <person name="Cochrane G."/>
            <person name="Meng A."/>
            <person name="Brown T."/>
            <person name="Cohen L."/>
        </authorList>
    </citation>
    <scope>NUCLEOTIDE SEQUENCE</scope>
    <source>
        <strain evidence="2">CCMP1381</strain>
    </source>
</reference>
<gene>
    <name evidence="2" type="ORF">DSPE1174_LOCUS10407</name>
</gene>
<dbReference type="InterPro" id="IPR035897">
    <property type="entry name" value="Toll_tir_struct_dom_sf"/>
</dbReference>
<dbReference type="EMBL" id="HBGS01020039">
    <property type="protein sequence ID" value="CAD9408256.1"/>
    <property type="molecule type" value="Transcribed_RNA"/>
</dbReference>
<feature type="compositionally biased region" description="Polar residues" evidence="1">
    <location>
        <begin position="196"/>
        <end position="219"/>
    </location>
</feature>
<dbReference type="Gene3D" id="3.40.50.10140">
    <property type="entry name" value="Toll/interleukin-1 receptor homology (TIR) domain"/>
    <property type="match status" value="1"/>
</dbReference>
<sequence length="219" mass="25182">MASYRSGRKADNKQNANEFYDLSRPLEPGERIDLFISHSWSDDNTTKWLHLSQLAEKFHAQNSRYPTFWLDKFCLRINNGDPTEALRGLCACIFACNRLVALCGMTFPSRLWCAWEVFVMTAFQHKSEAIARVELILLISDDDVDVREAFRIFDVATTKCYSPMDQHRLMRIIDAVGRSDFNDKIRKMAKVPLETTKAQKPPQHSSPKASSHQRTGIHT</sequence>
<dbReference type="SUPFAM" id="SSF52200">
    <property type="entry name" value="Toll/Interleukin receptor TIR domain"/>
    <property type="match status" value="1"/>
</dbReference>
<proteinExistence type="predicted"/>
<evidence type="ECO:0000313" key="2">
    <source>
        <dbReference type="EMBL" id="CAD9408256.1"/>
    </source>
</evidence>
<organism evidence="2">
    <name type="scientific">Octactis speculum</name>
    <dbReference type="NCBI Taxonomy" id="3111310"/>
    <lineage>
        <taxon>Eukaryota</taxon>
        <taxon>Sar</taxon>
        <taxon>Stramenopiles</taxon>
        <taxon>Ochrophyta</taxon>
        <taxon>Dictyochophyceae</taxon>
        <taxon>Dictyochales</taxon>
        <taxon>Dictyochaceae</taxon>
        <taxon>Octactis</taxon>
    </lineage>
</organism>
<dbReference type="AlphaFoldDB" id="A0A7S2BVR7"/>
<feature type="region of interest" description="Disordered" evidence="1">
    <location>
        <begin position="193"/>
        <end position="219"/>
    </location>
</feature>
<protein>
    <recommendedName>
        <fullName evidence="3">TIR domain-containing protein</fullName>
    </recommendedName>
</protein>
<evidence type="ECO:0008006" key="3">
    <source>
        <dbReference type="Google" id="ProtNLM"/>
    </source>
</evidence>
<evidence type="ECO:0000256" key="1">
    <source>
        <dbReference type="SAM" id="MobiDB-lite"/>
    </source>
</evidence>